<dbReference type="STRING" id="390807.SAMN04488095_3480"/>
<proteinExistence type="inferred from homology"/>
<dbReference type="AlphaFoldDB" id="A0A1I3TLK0"/>
<dbReference type="InterPro" id="IPR002168">
    <property type="entry name" value="Lipase_GDXG_HIS_AS"/>
</dbReference>
<keyword evidence="2" id="KW-0378">Hydrolase</keyword>
<dbReference type="InterPro" id="IPR050300">
    <property type="entry name" value="GDXG_lipolytic_enzyme"/>
</dbReference>
<dbReference type="GO" id="GO:0016787">
    <property type="term" value="F:hydrolase activity"/>
    <property type="evidence" value="ECO:0007669"/>
    <property type="project" value="UniProtKB-KW"/>
</dbReference>
<dbReference type="Proteomes" id="UP000199110">
    <property type="component" value="Unassembled WGS sequence"/>
</dbReference>
<dbReference type="PROSITE" id="PS01173">
    <property type="entry name" value="LIPASE_GDXG_HIS"/>
    <property type="match status" value="1"/>
</dbReference>
<feature type="domain" description="Alpha/beta hydrolase fold-3" evidence="3">
    <location>
        <begin position="57"/>
        <end position="247"/>
    </location>
</feature>
<evidence type="ECO:0000259" key="3">
    <source>
        <dbReference type="Pfam" id="PF07859"/>
    </source>
</evidence>
<dbReference type="InterPro" id="IPR013094">
    <property type="entry name" value="AB_hydrolase_3"/>
</dbReference>
<evidence type="ECO:0000256" key="2">
    <source>
        <dbReference type="ARBA" id="ARBA00022801"/>
    </source>
</evidence>
<evidence type="ECO:0000256" key="1">
    <source>
        <dbReference type="ARBA" id="ARBA00010515"/>
    </source>
</evidence>
<keyword evidence="5" id="KW-1185">Reference proteome</keyword>
<evidence type="ECO:0000313" key="4">
    <source>
        <dbReference type="EMBL" id="SFJ71259.1"/>
    </source>
</evidence>
<sequence length="269" mass="28673">MLNGRADVEAHIKSNPVEGSPADMRAAFRRLAGPGPDSIPLVLGGVPCRAFGKGAPVLWLHGGGYVFGDSRSHAACAAHLARAAARQVIVPDYRLAPEYPWPAPLDDVRAVLRALPHAIPVVGDSAGGHLALNLALCDPTRVTSLALISPNTDRTGQSDTRRANEATDLMNDDATDARLAQMAMPHLPPDDPAVSPRLANLRDLPPTYLTASRAEVLAGDATLLAHAARDQGVPVAEDWQDDLFHMWTLWPDALPEARATLTRIAHHIA</sequence>
<dbReference type="EMBL" id="FORA01000005">
    <property type="protein sequence ID" value="SFJ71259.1"/>
    <property type="molecule type" value="Genomic_DNA"/>
</dbReference>
<dbReference type="SUPFAM" id="SSF53474">
    <property type="entry name" value="alpha/beta-Hydrolases"/>
    <property type="match status" value="1"/>
</dbReference>
<name>A0A1I3TLK0_9RHOB</name>
<gene>
    <name evidence="4" type="ORF">SAMN04488095_3480</name>
</gene>
<dbReference type="PANTHER" id="PTHR48081">
    <property type="entry name" value="AB HYDROLASE SUPERFAMILY PROTEIN C4A8.06C"/>
    <property type="match status" value="1"/>
</dbReference>
<protein>
    <submittedName>
        <fullName evidence="4">Acetyl esterase/lipase</fullName>
    </submittedName>
</protein>
<dbReference type="InterPro" id="IPR029058">
    <property type="entry name" value="AB_hydrolase_fold"/>
</dbReference>
<dbReference type="PANTHER" id="PTHR48081:SF8">
    <property type="entry name" value="ALPHA_BETA HYDROLASE FOLD-3 DOMAIN-CONTAINING PROTEIN-RELATED"/>
    <property type="match status" value="1"/>
</dbReference>
<dbReference type="OrthoDB" id="9806180at2"/>
<organism evidence="4 5">
    <name type="scientific">Jannaschia pohangensis</name>
    <dbReference type="NCBI Taxonomy" id="390807"/>
    <lineage>
        <taxon>Bacteria</taxon>
        <taxon>Pseudomonadati</taxon>
        <taxon>Pseudomonadota</taxon>
        <taxon>Alphaproteobacteria</taxon>
        <taxon>Rhodobacterales</taxon>
        <taxon>Roseobacteraceae</taxon>
        <taxon>Jannaschia</taxon>
    </lineage>
</organism>
<dbReference type="Gene3D" id="3.40.50.1820">
    <property type="entry name" value="alpha/beta hydrolase"/>
    <property type="match status" value="1"/>
</dbReference>
<accession>A0A1I3TLK0</accession>
<comment type="similarity">
    <text evidence="1">Belongs to the 'GDXG' lipolytic enzyme family.</text>
</comment>
<evidence type="ECO:0000313" key="5">
    <source>
        <dbReference type="Proteomes" id="UP000199110"/>
    </source>
</evidence>
<dbReference type="Pfam" id="PF07859">
    <property type="entry name" value="Abhydrolase_3"/>
    <property type="match status" value="1"/>
</dbReference>
<reference evidence="4 5" key="1">
    <citation type="submission" date="2016-10" db="EMBL/GenBank/DDBJ databases">
        <authorList>
            <person name="de Groot N.N."/>
        </authorList>
    </citation>
    <scope>NUCLEOTIDE SEQUENCE [LARGE SCALE GENOMIC DNA]</scope>
    <source>
        <strain evidence="4 5">DSM 19073</strain>
    </source>
</reference>